<gene>
    <name evidence="2" type="ORF">TR51_31065</name>
</gene>
<dbReference type="Proteomes" id="UP000032066">
    <property type="component" value="Unassembled WGS sequence"/>
</dbReference>
<comment type="caution">
    <text evidence="2">The sequence shown here is derived from an EMBL/GenBank/DDBJ whole genome shotgun (WGS) entry which is preliminary data.</text>
</comment>
<keyword evidence="3" id="KW-1185">Reference proteome</keyword>
<sequence length="293" mass="32066">MGYDWNDLPSELRADIESQTGAVTGTEPPTAGTVSDFAATLETTGGQVFCKAVREDNSKAWMHRLESVVNTVLPASVAPRMLWKVESAGWLALGFEHAPGRHADLSPGSADLPLVARTLEQLTDALTPAPPLRAFSLADRWAGEDFWRKLGDQHRDRLDPWTVERLDTLILAEREAPDLIDGKTLVHTDLTGPNLLVDGGTVRVIDWAFPAPGAAWADTAYMVIRLIEAGHTPQDAERWASSVSMWREASPWSVTTFGVILTGLWTLRAAEAPGAPWNGLSAHGLAWLRHRLR</sequence>
<organism evidence="2 3">
    <name type="scientific">Kitasatospora griseola</name>
    <name type="common">Streptomyces griseolosporeus</name>
    <dbReference type="NCBI Taxonomy" id="2064"/>
    <lineage>
        <taxon>Bacteria</taxon>
        <taxon>Bacillati</taxon>
        <taxon>Actinomycetota</taxon>
        <taxon>Actinomycetes</taxon>
        <taxon>Kitasatosporales</taxon>
        <taxon>Streptomycetaceae</taxon>
        <taxon>Kitasatospora</taxon>
    </lineage>
</organism>
<protein>
    <recommendedName>
        <fullName evidence="1">Aminoglycoside phosphotransferase domain-containing protein</fullName>
    </recommendedName>
</protein>
<dbReference type="PATRIC" id="fig|2064.6.peg.6588"/>
<name>A0A0D0PXA7_KITGR</name>
<dbReference type="Gene3D" id="3.90.1200.10">
    <property type="match status" value="1"/>
</dbReference>
<dbReference type="Pfam" id="PF01636">
    <property type="entry name" value="APH"/>
    <property type="match status" value="1"/>
</dbReference>
<dbReference type="AlphaFoldDB" id="A0A0D0PXA7"/>
<evidence type="ECO:0000313" key="3">
    <source>
        <dbReference type="Proteomes" id="UP000032066"/>
    </source>
</evidence>
<accession>A0A0D0PXA7</accession>
<evidence type="ECO:0000259" key="1">
    <source>
        <dbReference type="Pfam" id="PF01636"/>
    </source>
</evidence>
<feature type="domain" description="Aminoglycoside phosphotransferase" evidence="1">
    <location>
        <begin position="56"/>
        <end position="251"/>
    </location>
</feature>
<reference evidence="2 3" key="1">
    <citation type="submission" date="2015-02" db="EMBL/GenBank/DDBJ databases">
        <title>Draft genome sequence of Kitasatospora griseola MF730-N6, a bafilomycin, terpentecin and satosporin producer.</title>
        <authorList>
            <person name="Arens J.C."/>
            <person name="Haltli B."/>
            <person name="Kerr R.G."/>
        </authorList>
    </citation>
    <scope>NUCLEOTIDE SEQUENCE [LARGE SCALE GENOMIC DNA]</scope>
    <source>
        <strain evidence="2 3">MF730-N6</strain>
    </source>
</reference>
<dbReference type="InterPro" id="IPR002575">
    <property type="entry name" value="Aminoglycoside_PTrfase"/>
</dbReference>
<dbReference type="InterPro" id="IPR011009">
    <property type="entry name" value="Kinase-like_dom_sf"/>
</dbReference>
<dbReference type="SUPFAM" id="SSF56112">
    <property type="entry name" value="Protein kinase-like (PK-like)"/>
    <property type="match status" value="1"/>
</dbReference>
<dbReference type="OrthoDB" id="2570531at2"/>
<dbReference type="EMBL" id="JXZB01000004">
    <property type="protein sequence ID" value="KIQ63193.1"/>
    <property type="molecule type" value="Genomic_DNA"/>
</dbReference>
<evidence type="ECO:0000313" key="2">
    <source>
        <dbReference type="EMBL" id="KIQ63193.1"/>
    </source>
</evidence>
<dbReference type="RefSeq" id="WP_043915545.1">
    <property type="nucleotide sequence ID" value="NZ_JXZB01000004.1"/>
</dbReference>
<proteinExistence type="predicted"/>
<dbReference type="STRING" id="2064.TR51_31065"/>